<dbReference type="HOGENOM" id="CLU_2065998_0_0_1"/>
<evidence type="ECO:0000313" key="1">
    <source>
        <dbReference type="EMBL" id="CAK63981.1"/>
    </source>
</evidence>
<evidence type="ECO:0000313" key="2">
    <source>
        <dbReference type="Proteomes" id="UP000000600"/>
    </source>
</evidence>
<gene>
    <name evidence="1" type="ORF">GSPATT00005833001</name>
</gene>
<dbReference type="RefSeq" id="XP_001431379.1">
    <property type="nucleotide sequence ID" value="XM_001431342.1"/>
</dbReference>
<dbReference type="GeneID" id="5017163"/>
<keyword evidence="2" id="KW-1185">Reference proteome</keyword>
<dbReference type="EMBL" id="CT868030">
    <property type="protein sequence ID" value="CAK63981.1"/>
    <property type="molecule type" value="Genomic_DNA"/>
</dbReference>
<dbReference type="InParanoid" id="A0BZL4"/>
<protein>
    <submittedName>
        <fullName evidence="1">Uncharacterized protein</fullName>
    </submittedName>
</protein>
<accession>A0BZL4</accession>
<name>A0BZL4_PARTE</name>
<proteinExistence type="predicted"/>
<dbReference type="AlphaFoldDB" id="A0BZL4"/>
<organism evidence="1 2">
    <name type="scientific">Paramecium tetraurelia</name>
    <dbReference type="NCBI Taxonomy" id="5888"/>
    <lineage>
        <taxon>Eukaryota</taxon>
        <taxon>Sar</taxon>
        <taxon>Alveolata</taxon>
        <taxon>Ciliophora</taxon>
        <taxon>Intramacronucleata</taxon>
        <taxon>Oligohymenophorea</taxon>
        <taxon>Peniculida</taxon>
        <taxon>Parameciidae</taxon>
        <taxon>Paramecium</taxon>
    </lineage>
</organism>
<dbReference type="Proteomes" id="UP000000600">
    <property type="component" value="Unassembled WGS sequence"/>
</dbReference>
<dbReference type="KEGG" id="ptm:GSPATT00005833001"/>
<reference evidence="1 2" key="1">
    <citation type="journal article" date="2006" name="Nature">
        <title>Global trends of whole-genome duplications revealed by the ciliate Paramecium tetraurelia.</title>
        <authorList>
            <consortium name="Genoscope"/>
            <person name="Aury J.-M."/>
            <person name="Jaillon O."/>
            <person name="Duret L."/>
            <person name="Noel B."/>
            <person name="Jubin C."/>
            <person name="Porcel B.M."/>
            <person name="Segurens B."/>
            <person name="Daubin V."/>
            <person name="Anthouard V."/>
            <person name="Aiach N."/>
            <person name="Arnaiz O."/>
            <person name="Billaut A."/>
            <person name="Beisson J."/>
            <person name="Blanc I."/>
            <person name="Bouhouche K."/>
            <person name="Camara F."/>
            <person name="Duharcourt S."/>
            <person name="Guigo R."/>
            <person name="Gogendeau D."/>
            <person name="Katinka M."/>
            <person name="Keller A.-M."/>
            <person name="Kissmehl R."/>
            <person name="Klotz C."/>
            <person name="Koll F."/>
            <person name="Le Moue A."/>
            <person name="Lepere C."/>
            <person name="Malinsky S."/>
            <person name="Nowacki M."/>
            <person name="Nowak J.K."/>
            <person name="Plattner H."/>
            <person name="Poulain J."/>
            <person name="Ruiz F."/>
            <person name="Serrano V."/>
            <person name="Zagulski M."/>
            <person name="Dessen P."/>
            <person name="Betermier M."/>
            <person name="Weissenbach J."/>
            <person name="Scarpelli C."/>
            <person name="Schachter V."/>
            <person name="Sperling L."/>
            <person name="Meyer E."/>
            <person name="Cohen J."/>
            <person name="Wincker P."/>
        </authorList>
    </citation>
    <scope>NUCLEOTIDE SEQUENCE [LARGE SCALE GENOMIC DNA]</scope>
    <source>
        <strain evidence="1 2">Stock d4-2</strain>
    </source>
</reference>
<sequence>MTVKQYQDGAYQYYNLQCNSKSLDNKAMGCLNNKVKQSHQINFIEPEPWCQCISNVIEALMLLSLIKQQHLFVLSENNLQKFDEMHIQKINIKLLLNATKVVSLDIKCIMAVVHFCLQF</sequence>